<evidence type="ECO:0000256" key="9">
    <source>
        <dbReference type="SAM" id="MobiDB-lite"/>
    </source>
</evidence>
<evidence type="ECO:0000256" key="7">
    <source>
        <dbReference type="ARBA" id="ARBA00023163"/>
    </source>
</evidence>
<dbReference type="Gene3D" id="1.10.150.20">
    <property type="entry name" value="5' to 3' exonuclease, C-terminal subdomain"/>
    <property type="match status" value="1"/>
</dbReference>
<keyword evidence="4" id="KW-0808">Transferase</keyword>
<comment type="catalytic activity">
    <reaction evidence="8">
        <text>RNA(n) + a ribonucleoside 5'-triphosphate = RNA(n+1) + diphosphate</text>
        <dbReference type="Rhea" id="RHEA:21248"/>
        <dbReference type="Rhea" id="RHEA-COMP:14527"/>
        <dbReference type="Rhea" id="RHEA-COMP:17342"/>
        <dbReference type="ChEBI" id="CHEBI:33019"/>
        <dbReference type="ChEBI" id="CHEBI:61557"/>
        <dbReference type="ChEBI" id="CHEBI:140395"/>
        <dbReference type="EC" id="2.7.7.6"/>
    </reaction>
</comment>
<organism evidence="11 12">
    <name type="scientific">Leptomonas seymouri</name>
    <dbReference type="NCBI Taxonomy" id="5684"/>
    <lineage>
        <taxon>Eukaryota</taxon>
        <taxon>Discoba</taxon>
        <taxon>Euglenozoa</taxon>
        <taxon>Kinetoplastea</taxon>
        <taxon>Metakinetoplastina</taxon>
        <taxon>Trypanosomatida</taxon>
        <taxon>Trypanosomatidae</taxon>
        <taxon>Leishmaniinae</taxon>
        <taxon>Leptomonas</taxon>
    </lineage>
</organism>
<reference evidence="11 12" key="1">
    <citation type="journal article" date="2015" name="PLoS Pathog.">
        <title>Leptomonas seymouri: Adaptations to the Dixenous Life Cycle Analyzed by Genome Sequencing, Transcriptome Profiling and Co-infection with Leishmania donovani.</title>
        <authorList>
            <person name="Kraeva N."/>
            <person name="Butenko A."/>
            <person name="Hlavacova J."/>
            <person name="Kostygov A."/>
            <person name="Myskova J."/>
            <person name="Grybchuk D."/>
            <person name="Lestinova T."/>
            <person name="Votypka J."/>
            <person name="Volf P."/>
            <person name="Opperdoes F."/>
            <person name="Flegontov P."/>
            <person name="Lukes J."/>
            <person name="Yurchenko V."/>
        </authorList>
    </citation>
    <scope>NUCLEOTIDE SEQUENCE [LARGE SCALE GENOMIC DNA]</scope>
    <source>
        <strain evidence="11 12">ATCC 30220</strain>
    </source>
</reference>
<dbReference type="PROSITE" id="PS00489">
    <property type="entry name" value="RNA_POL_PHAGE_2"/>
    <property type="match status" value="1"/>
</dbReference>
<feature type="region of interest" description="Disordered" evidence="9">
    <location>
        <begin position="263"/>
        <end position="284"/>
    </location>
</feature>
<evidence type="ECO:0000256" key="3">
    <source>
        <dbReference type="ARBA" id="ARBA00022478"/>
    </source>
</evidence>
<feature type="region of interest" description="Disordered" evidence="9">
    <location>
        <begin position="314"/>
        <end position="347"/>
    </location>
</feature>
<evidence type="ECO:0000259" key="10">
    <source>
        <dbReference type="Pfam" id="PF00940"/>
    </source>
</evidence>
<protein>
    <recommendedName>
        <fullName evidence="2">DNA-directed RNA polymerase</fullName>
        <ecNumber evidence="2">2.7.7.6</ecNumber>
    </recommendedName>
</protein>
<evidence type="ECO:0000256" key="2">
    <source>
        <dbReference type="ARBA" id="ARBA00012418"/>
    </source>
</evidence>
<dbReference type="Proteomes" id="UP000038009">
    <property type="component" value="Unassembled WGS sequence"/>
</dbReference>
<feature type="compositionally biased region" description="Acidic residues" evidence="9">
    <location>
        <begin position="1059"/>
        <end position="1073"/>
    </location>
</feature>
<dbReference type="Gene3D" id="1.10.287.280">
    <property type="match status" value="1"/>
</dbReference>
<dbReference type="InterPro" id="IPR002092">
    <property type="entry name" value="DNA-dir_Rpol_phage-type"/>
</dbReference>
<accession>A0A0N1PCV7</accession>
<feature type="compositionally biased region" description="Low complexity" evidence="9">
    <location>
        <begin position="195"/>
        <end position="209"/>
    </location>
</feature>
<feature type="region of interest" description="Disordered" evidence="9">
    <location>
        <begin position="1048"/>
        <end position="1073"/>
    </location>
</feature>
<sequence>MGLKLPSSPLVNIQLHAQLASNLECLLPLTPPLVSRRALRPSPAMRRSILKKYARPALRSALHNDCADPSLLSAPALSHEKPLGSTYAASSSAASYPRATSHTLSLSSAAVRTINSACNLLPHGGACLLLAVRRQTASSTKAKAAAALKGPTRKGNADESADIAEGDSRDDVLPPPATPSSSATTAKAVKRPRASAKQASAKRATKQTADAVAVETPTDKLHDPAFDLVGTLQKAMKPVNLKPGIAAARAYKARMRLRAAQQGEAGEGKAVDPKHPWNNTAVDANDDEISFSDSATELFVLDEARHNMASVDVLAGHDHPGEDGTSTPAPPRPPSPAPSTANNAEKSASVYPEFENAADIDDTLMDDPFHVPSVDDDALSREGGASASASAVGLHGTLGAAASSHQISEAVLSAVDLLCDDLFHCKKEVLDSFARTRSVKIRSKAEMVLQLVEQAHKAAHGENEDLSLTRRVLGDVFDETVRTSGVRSAWTNKSLEASHVEMACEKHLNFQIMANSNKVFMVRNNLLESARVLRRLTRIFQEEQEHLSVVAVGGVFRNYRAEADELVRSMPVAELVSPFASFLVSYVRYGSSITVLTRENVNERLVQLELFQPTVQEMDDTTTLHRLMDMLDPAVRAIELSRAAQESGKVRFSYLSPHAVVAAARAFSEESHTRWNTSAAPDWVHDLARLFCNWETIVRTDLPRFEDVPRYFFDCVLAGVVDYYVLQRVYGEMTRSSDIPVWIRQSLKVALMEHLTSEENVESALEDLLFYVQAGSAESSSTIQGDFFAMVLSQMQGAFQDVQEERSALHDERVSVILNNVCETASHCTRSHGLFSLLVRITEDLRFHLRFQRVFKRLSGSDRKTIRTHTNINMDKTLAFFEAEYSITPISVKAVGFLVVQLLYLSLRGDGSKRPVLERITSVTGASVLDVVGLTETKAVSVRDLHIAFPPQLSYNSWLNESDTREKSVYSVLPSVAVKGTTNQAMIISQAPMMKALDAISRVPWRINKYMLHVQEAIVREGFGFGKIRPGFYPLHYYSMSDGSIRYPSDRRRRSGVDGTEDQPGNDDNSDDGEVFNIQQRRQMQIQQNADWKELSELRSSRIHYLQALRQARSILQFSHIYFPNSMDFRGRMYPLPGRLNHTGSDPFRGLLEYAEPKPLGSVGLYWLKVHLANKMGMSKLSFDERVHYVDEHMEDVVQSAESPLQGDRWWQEASEPLQCLMACKEVANAMKCSQGPEKFLSRLPVAVDGSYNGLQHYSAIGRDAFGAALVNLIPSERPADAYTGILKEMLKSIHADAARDHQVAQRCLGTGKGQDKDHIKRKTIKRPIMTQVYGVTAFGMSEQIFDELQKQNKSHGLWTHTDMKEMAAYLRDKVLESLGITFRETQNCRQWISEVVQLIWKVQPPELRNALCWTTPLGLVVRQPYKVRNECSLFTTSGYARIAGDAIAPASRKQLTAIAPNLIHSLDATHLAMTALEMQHQGLSMMAVHDSYWTYACDLPKLSQVLREQFVNLYSKYDPLWELKEQWEETYFMDLRRHGVKLPEPPKRGDLDLNLVLSSPYFFS</sequence>
<name>A0A0N1PCV7_LEPSE</name>
<dbReference type="GO" id="GO:0006390">
    <property type="term" value="P:mitochondrial transcription"/>
    <property type="evidence" value="ECO:0007669"/>
    <property type="project" value="TreeGrafter"/>
</dbReference>
<keyword evidence="5" id="KW-0548">Nucleotidyltransferase</keyword>
<evidence type="ECO:0000256" key="4">
    <source>
        <dbReference type="ARBA" id="ARBA00022679"/>
    </source>
</evidence>
<evidence type="ECO:0000256" key="1">
    <source>
        <dbReference type="ARBA" id="ARBA00009493"/>
    </source>
</evidence>
<gene>
    <name evidence="11" type="ORF">ABL78_4902</name>
</gene>
<dbReference type="EMBL" id="LJSK01000152">
    <property type="protein sequence ID" value="KPI86033.1"/>
    <property type="molecule type" value="Genomic_DNA"/>
</dbReference>
<dbReference type="InterPro" id="IPR043502">
    <property type="entry name" value="DNA/RNA_pol_sf"/>
</dbReference>
<evidence type="ECO:0000313" key="12">
    <source>
        <dbReference type="Proteomes" id="UP000038009"/>
    </source>
</evidence>
<dbReference type="PANTHER" id="PTHR10102">
    <property type="entry name" value="DNA-DIRECTED RNA POLYMERASE, MITOCHONDRIAL"/>
    <property type="match status" value="1"/>
</dbReference>
<dbReference type="VEuPathDB" id="TriTrypDB:Lsey_0152_0070"/>
<dbReference type="OrthoDB" id="276422at2759"/>
<feature type="region of interest" description="Disordered" evidence="9">
    <location>
        <begin position="142"/>
        <end position="214"/>
    </location>
</feature>
<feature type="compositionally biased region" description="Basic and acidic residues" evidence="9">
    <location>
        <begin position="266"/>
        <end position="275"/>
    </location>
</feature>
<comment type="caution">
    <text evidence="11">The sequence shown here is derived from an EMBL/GenBank/DDBJ whole genome shotgun (WGS) entry which is preliminary data.</text>
</comment>
<evidence type="ECO:0000313" key="11">
    <source>
        <dbReference type="EMBL" id="KPI86033.1"/>
    </source>
</evidence>
<keyword evidence="6" id="KW-0809">Transit peptide</keyword>
<dbReference type="GO" id="GO:0003899">
    <property type="term" value="F:DNA-directed RNA polymerase activity"/>
    <property type="evidence" value="ECO:0007669"/>
    <property type="project" value="UniProtKB-EC"/>
</dbReference>
<feature type="domain" description="DNA-directed RNA polymerase C-terminal" evidence="10">
    <location>
        <begin position="1158"/>
        <end position="1534"/>
    </location>
</feature>
<dbReference type="InterPro" id="IPR046950">
    <property type="entry name" value="DNA-dir_Rpol_C_phage-type"/>
</dbReference>
<dbReference type="GO" id="GO:0003677">
    <property type="term" value="F:DNA binding"/>
    <property type="evidence" value="ECO:0007669"/>
    <property type="project" value="InterPro"/>
</dbReference>
<evidence type="ECO:0000256" key="5">
    <source>
        <dbReference type="ARBA" id="ARBA00022695"/>
    </source>
</evidence>
<evidence type="ECO:0000256" key="8">
    <source>
        <dbReference type="ARBA" id="ARBA00048552"/>
    </source>
</evidence>
<dbReference type="OMA" id="VPWRINK"/>
<dbReference type="GO" id="GO:0034245">
    <property type="term" value="C:mitochondrial DNA-directed RNA polymerase complex"/>
    <property type="evidence" value="ECO:0007669"/>
    <property type="project" value="TreeGrafter"/>
</dbReference>
<dbReference type="SUPFAM" id="SSF56672">
    <property type="entry name" value="DNA/RNA polymerases"/>
    <property type="match status" value="1"/>
</dbReference>
<dbReference type="FunFam" id="1.10.287.280:FF:000001">
    <property type="entry name" value="DNA-directed RNA polymerase"/>
    <property type="match status" value="1"/>
</dbReference>
<dbReference type="PANTHER" id="PTHR10102:SF0">
    <property type="entry name" value="DNA-DIRECTED RNA POLYMERASE, MITOCHONDRIAL"/>
    <property type="match status" value="1"/>
</dbReference>
<comment type="similarity">
    <text evidence="1">Belongs to the phage and mitochondrial RNA polymerase family.</text>
</comment>
<proteinExistence type="inferred from homology"/>
<feature type="compositionally biased region" description="Pro residues" evidence="9">
    <location>
        <begin position="328"/>
        <end position="337"/>
    </location>
</feature>
<evidence type="ECO:0000256" key="6">
    <source>
        <dbReference type="ARBA" id="ARBA00022946"/>
    </source>
</evidence>
<keyword evidence="12" id="KW-1185">Reference proteome</keyword>
<dbReference type="Pfam" id="PF00940">
    <property type="entry name" value="RNA_pol"/>
    <property type="match status" value="1"/>
</dbReference>
<keyword evidence="7" id="KW-0804">Transcription</keyword>
<dbReference type="EC" id="2.7.7.6" evidence="2"/>
<keyword evidence="3 11" id="KW-0240">DNA-directed RNA polymerase</keyword>
<dbReference type="FunFam" id="1.10.150.20:FF:000082">
    <property type="entry name" value="DNA-directed RNA polymerase, mitochondrial"/>
    <property type="match status" value="1"/>
</dbReference>